<dbReference type="RefSeq" id="WP_145275492.1">
    <property type="nucleotide sequence ID" value="NZ_CP036272.1"/>
</dbReference>
<sequence>MNQLKTISTTNYRIGNKRLKAVLAKPENAAGLIVFAHGSDSSCTSPRNTHIAERLHRDGFATLLFDFLTETEACERDNSFKPPLLADRLNEVIDWTDQQGTIKSLPLGLFGSGTGMTAVVVAAANPRKPVHAIVSRGGRVDLVSPWLDQVTTPTLFIVGERDKSLVSPNQIASHKINGESKLEIVGGASHLFSEAGKLDEVAELAAAWFTTHLQSVAATSVPR</sequence>
<accession>A0A517SZF8</accession>
<dbReference type="EMBL" id="CP036272">
    <property type="protein sequence ID" value="QDT61421.1"/>
    <property type="molecule type" value="Genomic_DNA"/>
</dbReference>
<dbReference type="InterPro" id="IPR046879">
    <property type="entry name" value="KANL3/Tex30_Abhydrolase"/>
</dbReference>
<dbReference type="Gene3D" id="3.40.50.1820">
    <property type="entry name" value="alpha/beta hydrolase"/>
    <property type="match status" value="1"/>
</dbReference>
<proteinExistence type="predicted"/>
<dbReference type="Pfam" id="PF20408">
    <property type="entry name" value="Abhydrolase_11"/>
    <property type="match status" value="1"/>
</dbReference>
<dbReference type="InterPro" id="IPR029058">
    <property type="entry name" value="AB_hydrolase_fold"/>
</dbReference>
<organism evidence="2 3">
    <name type="scientific">Stieleria bergensis</name>
    <dbReference type="NCBI Taxonomy" id="2528025"/>
    <lineage>
        <taxon>Bacteria</taxon>
        <taxon>Pseudomonadati</taxon>
        <taxon>Planctomycetota</taxon>
        <taxon>Planctomycetia</taxon>
        <taxon>Pirellulales</taxon>
        <taxon>Pirellulaceae</taxon>
        <taxon>Stieleria</taxon>
    </lineage>
</organism>
<protein>
    <submittedName>
        <fullName evidence="2">Phosphoribosyl transferase</fullName>
    </submittedName>
</protein>
<evidence type="ECO:0000313" key="3">
    <source>
        <dbReference type="Proteomes" id="UP000315003"/>
    </source>
</evidence>
<dbReference type="SUPFAM" id="SSF53474">
    <property type="entry name" value="alpha/beta-Hydrolases"/>
    <property type="match status" value="1"/>
</dbReference>
<reference evidence="2 3" key="1">
    <citation type="submission" date="2019-02" db="EMBL/GenBank/DDBJ databases">
        <title>Deep-cultivation of Planctomycetes and their phenomic and genomic characterization uncovers novel biology.</title>
        <authorList>
            <person name="Wiegand S."/>
            <person name="Jogler M."/>
            <person name="Boedeker C."/>
            <person name="Pinto D."/>
            <person name="Vollmers J."/>
            <person name="Rivas-Marin E."/>
            <person name="Kohn T."/>
            <person name="Peeters S.H."/>
            <person name="Heuer A."/>
            <person name="Rast P."/>
            <person name="Oberbeckmann S."/>
            <person name="Bunk B."/>
            <person name="Jeske O."/>
            <person name="Meyerdierks A."/>
            <person name="Storesund J.E."/>
            <person name="Kallscheuer N."/>
            <person name="Luecker S."/>
            <person name="Lage O.M."/>
            <person name="Pohl T."/>
            <person name="Merkel B.J."/>
            <person name="Hornburger P."/>
            <person name="Mueller R.-W."/>
            <person name="Bruemmer F."/>
            <person name="Labrenz M."/>
            <person name="Spormann A.M."/>
            <person name="Op den Camp H."/>
            <person name="Overmann J."/>
            <person name="Amann R."/>
            <person name="Jetten M.S.M."/>
            <person name="Mascher T."/>
            <person name="Medema M.H."/>
            <person name="Devos D.P."/>
            <person name="Kaster A.-K."/>
            <person name="Ovreas L."/>
            <person name="Rohde M."/>
            <person name="Galperin M.Y."/>
            <person name="Jogler C."/>
        </authorList>
    </citation>
    <scope>NUCLEOTIDE SEQUENCE [LARGE SCALE GENOMIC DNA]</scope>
    <source>
        <strain evidence="2 3">SV_7m_r</strain>
    </source>
</reference>
<keyword evidence="3" id="KW-1185">Reference proteome</keyword>
<dbReference type="OrthoDB" id="9780269at2"/>
<feature type="domain" description="KANL3/Tex30 alpha/beta hydrolase-like" evidence="1">
    <location>
        <begin position="32"/>
        <end position="198"/>
    </location>
</feature>
<dbReference type="Proteomes" id="UP000315003">
    <property type="component" value="Chromosome"/>
</dbReference>
<dbReference type="AlphaFoldDB" id="A0A517SZF8"/>
<name>A0A517SZF8_9BACT</name>
<keyword evidence="2" id="KW-0808">Transferase</keyword>
<evidence type="ECO:0000313" key="2">
    <source>
        <dbReference type="EMBL" id="QDT61421.1"/>
    </source>
</evidence>
<gene>
    <name evidence="2" type="ORF">SV7mr_39560</name>
</gene>
<dbReference type="GO" id="GO:0016740">
    <property type="term" value="F:transferase activity"/>
    <property type="evidence" value="ECO:0007669"/>
    <property type="project" value="UniProtKB-KW"/>
</dbReference>
<evidence type="ECO:0000259" key="1">
    <source>
        <dbReference type="Pfam" id="PF20408"/>
    </source>
</evidence>